<sequence length="73" mass="8810">MELLTLISFPHFSAHETKTTMSTPKYKVTYFNYMWLAEPIRYLLSYVKEDFEDVRVSWEEWEKPDGKINKDGK</sequence>
<protein>
    <recommendedName>
        <fullName evidence="1">GST N-terminal domain-containing protein</fullName>
    </recommendedName>
</protein>
<gene>
    <name evidence="2" type="ORF">ODALV1_LOCUS23488</name>
</gene>
<evidence type="ECO:0000313" key="3">
    <source>
        <dbReference type="Proteomes" id="UP001642540"/>
    </source>
</evidence>
<keyword evidence="3" id="KW-1185">Reference proteome</keyword>
<proteinExistence type="predicted"/>
<feature type="domain" description="GST N-terminal" evidence="1">
    <location>
        <begin position="24"/>
        <end position="73"/>
    </location>
</feature>
<evidence type="ECO:0000313" key="2">
    <source>
        <dbReference type="EMBL" id="CAL8129930.1"/>
    </source>
</evidence>
<dbReference type="InterPro" id="IPR004045">
    <property type="entry name" value="Glutathione_S-Trfase_N"/>
</dbReference>
<organism evidence="2 3">
    <name type="scientific">Orchesella dallaii</name>
    <dbReference type="NCBI Taxonomy" id="48710"/>
    <lineage>
        <taxon>Eukaryota</taxon>
        <taxon>Metazoa</taxon>
        <taxon>Ecdysozoa</taxon>
        <taxon>Arthropoda</taxon>
        <taxon>Hexapoda</taxon>
        <taxon>Collembola</taxon>
        <taxon>Entomobryomorpha</taxon>
        <taxon>Entomobryoidea</taxon>
        <taxon>Orchesellidae</taxon>
        <taxon>Orchesellinae</taxon>
        <taxon>Orchesella</taxon>
    </lineage>
</organism>
<dbReference type="Proteomes" id="UP001642540">
    <property type="component" value="Unassembled WGS sequence"/>
</dbReference>
<comment type="caution">
    <text evidence="2">The sequence shown here is derived from an EMBL/GenBank/DDBJ whole genome shotgun (WGS) entry which is preliminary data.</text>
</comment>
<reference evidence="2 3" key="1">
    <citation type="submission" date="2024-08" db="EMBL/GenBank/DDBJ databases">
        <authorList>
            <person name="Cucini C."/>
            <person name="Frati F."/>
        </authorList>
    </citation>
    <scope>NUCLEOTIDE SEQUENCE [LARGE SCALE GENOMIC DNA]</scope>
</reference>
<dbReference type="PROSITE" id="PS50404">
    <property type="entry name" value="GST_NTER"/>
    <property type="match status" value="1"/>
</dbReference>
<dbReference type="SUPFAM" id="SSF52833">
    <property type="entry name" value="Thioredoxin-like"/>
    <property type="match status" value="1"/>
</dbReference>
<dbReference type="EMBL" id="CAXLJM020000079">
    <property type="protein sequence ID" value="CAL8129930.1"/>
    <property type="molecule type" value="Genomic_DNA"/>
</dbReference>
<accession>A0ABP1RL56</accession>
<evidence type="ECO:0000259" key="1">
    <source>
        <dbReference type="PROSITE" id="PS50404"/>
    </source>
</evidence>
<dbReference type="Gene3D" id="3.40.30.10">
    <property type="entry name" value="Glutaredoxin"/>
    <property type="match status" value="1"/>
</dbReference>
<dbReference type="InterPro" id="IPR036249">
    <property type="entry name" value="Thioredoxin-like_sf"/>
</dbReference>
<name>A0ABP1RL56_9HEXA</name>